<dbReference type="GO" id="GO:0005743">
    <property type="term" value="C:mitochondrial inner membrane"/>
    <property type="evidence" value="ECO:0007669"/>
    <property type="project" value="UniProtKB-SubCell"/>
</dbReference>
<keyword evidence="7" id="KW-1133">Transmembrane helix</keyword>
<comment type="caution">
    <text evidence="8">The sequence shown here is derived from an EMBL/GenBank/DDBJ whole genome shotgun (WGS) entry which is preliminary data.</text>
</comment>
<dbReference type="PANTHER" id="PTHR10510:SF11">
    <property type="entry name" value="CYTOCHROME C OXIDASE SUBUNIT 7A, MITOCHONDRIAL"/>
    <property type="match status" value="1"/>
</dbReference>
<dbReference type="InterPro" id="IPR036539">
    <property type="entry name" value="Cyt_c_oxidase_su7a_sf"/>
</dbReference>
<dbReference type="GO" id="GO:0045277">
    <property type="term" value="C:respiratory chain complex IV"/>
    <property type="evidence" value="ECO:0007669"/>
    <property type="project" value="InterPro"/>
</dbReference>
<evidence type="ECO:0000256" key="2">
    <source>
        <dbReference type="ARBA" id="ARBA00009331"/>
    </source>
</evidence>
<evidence type="ECO:0000256" key="6">
    <source>
        <dbReference type="ARBA" id="ARBA00023136"/>
    </source>
</evidence>
<name>A0AAE1TZY6_9EUCA</name>
<keyword evidence="9" id="KW-1185">Reference proteome</keyword>
<protein>
    <recommendedName>
        <fullName evidence="10">Cytochrome c oxidase subunit viia</fullName>
    </recommendedName>
</protein>
<evidence type="ECO:0000313" key="9">
    <source>
        <dbReference type="Proteomes" id="UP001292094"/>
    </source>
</evidence>
<evidence type="ECO:0000256" key="3">
    <source>
        <dbReference type="ARBA" id="ARBA00022792"/>
    </source>
</evidence>
<keyword evidence="6 7" id="KW-0472">Membrane</keyword>
<dbReference type="Gene3D" id="4.10.91.10">
    <property type="entry name" value="Cytochrome c oxidase, subunit VIIa"/>
    <property type="match status" value="1"/>
</dbReference>
<sequence>MNTTRALVRTFTSGAVRRAVASDKVHPGYQKIRSKMFQFQVDNGVPIHLKGGVLDNLLFLSTLGISAVGLGMCFQFFYTMSFPKKA</sequence>
<keyword evidence="7" id="KW-0812">Transmembrane</keyword>
<evidence type="ECO:0008006" key="10">
    <source>
        <dbReference type="Google" id="ProtNLM"/>
    </source>
</evidence>
<dbReference type="GO" id="GO:0006123">
    <property type="term" value="P:mitochondrial electron transport, cytochrome c to oxygen"/>
    <property type="evidence" value="ECO:0007669"/>
    <property type="project" value="InterPro"/>
</dbReference>
<dbReference type="FunFam" id="4.10.91.10:FF:000001">
    <property type="entry name" value="Cytochrome c oxidase subunit 7A1, mitochondrial"/>
    <property type="match status" value="1"/>
</dbReference>
<keyword evidence="3" id="KW-0999">Mitochondrion inner membrane</keyword>
<reference evidence="8" key="1">
    <citation type="submission" date="2023-11" db="EMBL/GenBank/DDBJ databases">
        <title>Genome assemblies of two species of porcelain crab, Petrolisthes cinctipes and Petrolisthes manimaculis (Anomura: Porcellanidae).</title>
        <authorList>
            <person name="Angst P."/>
        </authorList>
    </citation>
    <scope>NUCLEOTIDE SEQUENCE</scope>
    <source>
        <strain evidence="8">PB745_02</strain>
        <tissue evidence="8">Gill</tissue>
    </source>
</reference>
<evidence type="ECO:0000313" key="8">
    <source>
        <dbReference type="EMBL" id="KAK4303441.1"/>
    </source>
</evidence>
<organism evidence="8 9">
    <name type="scientific">Petrolisthes manimaculis</name>
    <dbReference type="NCBI Taxonomy" id="1843537"/>
    <lineage>
        <taxon>Eukaryota</taxon>
        <taxon>Metazoa</taxon>
        <taxon>Ecdysozoa</taxon>
        <taxon>Arthropoda</taxon>
        <taxon>Crustacea</taxon>
        <taxon>Multicrustacea</taxon>
        <taxon>Malacostraca</taxon>
        <taxon>Eumalacostraca</taxon>
        <taxon>Eucarida</taxon>
        <taxon>Decapoda</taxon>
        <taxon>Pleocyemata</taxon>
        <taxon>Anomura</taxon>
        <taxon>Galatheoidea</taxon>
        <taxon>Porcellanidae</taxon>
        <taxon>Petrolisthes</taxon>
    </lineage>
</organism>
<evidence type="ECO:0000256" key="7">
    <source>
        <dbReference type="SAM" id="Phobius"/>
    </source>
</evidence>
<keyword evidence="4" id="KW-0809">Transit peptide</keyword>
<proteinExistence type="inferred from homology"/>
<dbReference type="InterPro" id="IPR003177">
    <property type="entry name" value="Cytc_oxidase_su7a_met"/>
</dbReference>
<dbReference type="Proteomes" id="UP001292094">
    <property type="component" value="Unassembled WGS sequence"/>
</dbReference>
<evidence type="ECO:0000256" key="1">
    <source>
        <dbReference type="ARBA" id="ARBA00004273"/>
    </source>
</evidence>
<comment type="subcellular location">
    <subcellularLocation>
        <location evidence="1">Mitochondrion inner membrane</location>
    </subcellularLocation>
</comment>
<dbReference type="GO" id="GO:0097250">
    <property type="term" value="P:mitochondrial respirasome assembly"/>
    <property type="evidence" value="ECO:0007669"/>
    <property type="project" value="TreeGrafter"/>
</dbReference>
<dbReference type="EMBL" id="JAWZYT010002581">
    <property type="protein sequence ID" value="KAK4303441.1"/>
    <property type="molecule type" value="Genomic_DNA"/>
</dbReference>
<evidence type="ECO:0000256" key="5">
    <source>
        <dbReference type="ARBA" id="ARBA00023128"/>
    </source>
</evidence>
<gene>
    <name evidence="8" type="ORF">Pmani_024535</name>
</gene>
<accession>A0AAE1TZY6</accession>
<feature type="transmembrane region" description="Helical" evidence="7">
    <location>
        <begin position="57"/>
        <end position="78"/>
    </location>
</feature>
<keyword evidence="5" id="KW-0496">Mitochondrion</keyword>
<dbReference type="CDD" id="cd00928">
    <property type="entry name" value="Cyt_c_Oxidase_VIIa"/>
    <property type="match status" value="1"/>
</dbReference>
<dbReference type="PANTHER" id="PTHR10510">
    <property type="entry name" value="CYTOCHROME C OXIDASE POLYPEPTIDE 7A"/>
    <property type="match status" value="1"/>
</dbReference>
<dbReference type="AlphaFoldDB" id="A0AAE1TZY6"/>
<dbReference type="SUPFAM" id="SSF81419">
    <property type="entry name" value="Mitochondrial cytochrome c oxidase subunit VIIa"/>
    <property type="match status" value="1"/>
</dbReference>
<dbReference type="GO" id="GO:0002082">
    <property type="term" value="P:regulation of oxidative phosphorylation"/>
    <property type="evidence" value="ECO:0007669"/>
    <property type="project" value="TreeGrafter"/>
</dbReference>
<comment type="similarity">
    <text evidence="2">Belongs to the cytochrome c oxidase VIIa family.</text>
</comment>
<evidence type="ECO:0000256" key="4">
    <source>
        <dbReference type="ARBA" id="ARBA00022946"/>
    </source>
</evidence>